<keyword evidence="3" id="KW-0678">Repressor</keyword>
<dbReference type="InterPro" id="IPR038291">
    <property type="entry name" value="SAP30_C_sf"/>
</dbReference>
<evidence type="ECO:0000256" key="6">
    <source>
        <dbReference type="ARBA" id="ARBA00023242"/>
    </source>
</evidence>
<dbReference type="GO" id="GO:0006355">
    <property type="term" value="P:regulation of DNA-templated transcription"/>
    <property type="evidence" value="ECO:0007669"/>
    <property type="project" value="TreeGrafter"/>
</dbReference>
<dbReference type="Proteomes" id="UP000278143">
    <property type="component" value="Unassembled WGS sequence"/>
</dbReference>
<dbReference type="Pfam" id="PF13867">
    <property type="entry name" value="SAP30_Sin3_bdg"/>
    <property type="match status" value="1"/>
</dbReference>
<evidence type="ECO:0000256" key="2">
    <source>
        <dbReference type="ARBA" id="ARBA00006283"/>
    </source>
</evidence>
<keyword evidence="4" id="KW-0805">Transcription regulation</keyword>
<evidence type="ECO:0000256" key="4">
    <source>
        <dbReference type="ARBA" id="ARBA00023015"/>
    </source>
</evidence>
<evidence type="ECO:0000256" key="3">
    <source>
        <dbReference type="ARBA" id="ARBA00022491"/>
    </source>
</evidence>
<accession>A0A4P9YTG7</accession>
<protein>
    <recommendedName>
        <fullName evidence="8">Histone deacetylase complex subunit SAP30 Sin3 binding domain-containing protein</fullName>
    </recommendedName>
</protein>
<feature type="region of interest" description="Disordered" evidence="7">
    <location>
        <begin position="27"/>
        <end position="51"/>
    </location>
</feature>
<feature type="domain" description="Histone deacetylase complex subunit SAP30 Sin3 binding" evidence="8">
    <location>
        <begin position="53"/>
        <end position="107"/>
    </location>
</feature>
<dbReference type="InterPro" id="IPR024145">
    <property type="entry name" value="His_deAcase_SAP30/SAP30L"/>
</dbReference>
<dbReference type="OrthoDB" id="510958at2759"/>
<evidence type="ECO:0000313" key="9">
    <source>
        <dbReference type="EMBL" id="RKP22441.1"/>
    </source>
</evidence>
<organism evidence="9 10">
    <name type="scientific">Syncephalis pseudoplumigaleata</name>
    <dbReference type="NCBI Taxonomy" id="1712513"/>
    <lineage>
        <taxon>Eukaryota</taxon>
        <taxon>Fungi</taxon>
        <taxon>Fungi incertae sedis</taxon>
        <taxon>Zoopagomycota</taxon>
        <taxon>Zoopagomycotina</taxon>
        <taxon>Zoopagomycetes</taxon>
        <taxon>Zoopagales</taxon>
        <taxon>Piptocephalidaceae</taxon>
        <taxon>Syncephalis</taxon>
    </lineage>
</organism>
<evidence type="ECO:0000256" key="7">
    <source>
        <dbReference type="SAM" id="MobiDB-lite"/>
    </source>
</evidence>
<evidence type="ECO:0000256" key="1">
    <source>
        <dbReference type="ARBA" id="ARBA00004123"/>
    </source>
</evidence>
<sequence length="121" mass="13079">MEDAYASGMNGAAGMAADAMVNGGYGASTGGGGMSGKQDPKSHANARLDFSTLPAPTLRRYQRVHKLHYGKVRGGHREDLASAVARHFNNQMVNEVESIAWFIYAVRSRDNELKLTQKPPS</sequence>
<dbReference type="EMBL" id="KZ992099">
    <property type="protein sequence ID" value="RKP22441.1"/>
    <property type="molecule type" value="Genomic_DNA"/>
</dbReference>
<reference evidence="10" key="1">
    <citation type="journal article" date="2018" name="Nat. Microbiol.">
        <title>Leveraging single-cell genomics to expand the fungal tree of life.</title>
        <authorList>
            <person name="Ahrendt S.R."/>
            <person name="Quandt C.A."/>
            <person name="Ciobanu D."/>
            <person name="Clum A."/>
            <person name="Salamov A."/>
            <person name="Andreopoulos B."/>
            <person name="Cheng J.F."/>
            <person name="Woyke T."/>
            <person name="Pelin A."/>
            <person name="Henrissat B."/>
            <person name="Reynolds N.K."/>
            <person name="Benny G.L."/>
            <person name="Smith M.E."/>
            <person name="James T.Y."/>
            <person name="Grigoriev I.V."/>
        </authorList>
    </citation>
    <scope>NUCLEOTIDE SEQUENCE [LARGE SCALE GENOMIC DNA]</scope>
    <source>
        <strain evidence="10">Benny S71-1</strain>
    </source>
</reference>
<dbReference type="PANTHER" id="PTHR13286:SF6">
    <property type="entry name" value="HISTONE DEACETYLASE COMPLEX SUBUNIT SAP30L-RELATED"/>
    <property type="match status" value="1"/>
</dbReference>
<evidence type="ECO:0000256" key="5">
    <source>
        <dbReference type="ARBA" id="ARBA00023163"/>
    </source>
</evidence>
<evidence type="ECO:0000313" key="10">
    <source>
        <dbReference type="Proteomes" id="UP000278143"/>
    </source>
</evidence>
<dbReference type="AlphaFoldDB" id="A0A4P9YTG7"/>
<dbReference type="PANTHER" id="PTHR13286">
    <property type="entry name" value="SAP30"/>
    <property type="match status" value="1"/>
</dbReference>
<dbReference type="GO" id="GO:0003712">
    <property type="term" value="F:transcription coregulator activity"/>
    <property type="evidence" value="ECO:0007669"/>
    <property type="project" value="TreeGrafter"/>
</dbReference>
<keyword evidence="6" id="KW-0539">Nucleus</keyword>
<gene>
    <name evidence="9" type="ORF">SYNPS1DRAFT_25812</name>
</gene>
<keyword evidence="5" id="KW-0804">Transcription</keyword>
<name>A0A4P9YTG7_9FUNG</name>
<dbReference type="GO" id="GO:0000118">
    <property type="term" value="C:histone deacetylase complex"/>
    <property type="evidence" value="ECO:0007669"/>
    <property type="project" value="TreeGrafter"/>
</dbReference>
<evidence type="ECO:0000259" key="8">
    <source>
        <dbReference type="Pfam" id="PF13867"/>
    </source>
</evidence>
<comment type="subcellular location">
    <subcellularLocation>
        <location evidence="1">Nucleus</location>
    </subcellularLocation>
</comment>
<keyword evidence="10" id="KW-1185">Reference proteome</keyword>
<proteinExistence type="inferred from homology"/>
<dbReference type="Gene3D" id="6.10.160.20">
    <property type="match status" value="1"/>
</dbReference>
<dbReference type="InterPro" id="IPR025718">
    <property type="entry name" value="SAP30_Sin3-bd"/>
</dbReference>
<comment type="similarity">
    <text evidence="2">Belongs to the SAP30 family.</text>
</comment>